<dbReference type="Proteomes" id="UP001221411">
    <property type="component" value="Unassembled WGS sequence"/>
</dbReference>
<dbReference type="EMBL" id="JAQNDO010000001">
    <property type="protein sequence ID" value="MDC0747553.1"/>
    <property type="molecule type" value="Genomic_DNA"/>
</dbReference>
<keyword evidence="1 4" id="KW-0963">Cytoplasm</keyword>
<comment type="function">
    <text evidence="4">Functions in the N-end rule pathway of protein degradation where it conjugates Leu from its aminoacyl-tRNA to the N-termini of proteins containing an N-terminal aspartate or glutamate.</text>
</comment>
<evidence type="ECO:0000256" key="3">
    <source>
        <dbReference type="ARBA" id="ARBA00023315"/>
    </source>
</evidence>
<dbReference type="InterPro" id="IPR007471">
    <property type="entry name" value="N-end_Aminoacyl_Trfase_N"/>
</dbReference>
<sequence length="252" mass="28629">MARLIQHIVEPPRACSYIPPERASLEHHILLDVDPDELDALLARGVRRFGPDYFRPVCPSCAACVPTRILVSEFKPSRSQRRARNRGAAFRVVVGPPRVDADRLALYHTWHGDREQAREWTPGKLTSRDYFYQFAFPHPSAREVAYYDDEADGRLVAIGICDETPRAWSAVYCFYDPAYAWRSPGVGNVLTLVEIARAQGKPYLYLGYRVEGCPSLRYKASFHPQEILPRLPAEGEPPRWMRADEAESGDQG</sequence>
<dbReference type="InterPro" id="IPR016181">
    <property type="entry name" value="Acyl_CoA_acyltransferase"/>
</dbReference>
<dbReference type="SUPFAM" id="SSF55729">
    <property type="entry name" value="Acyl-CoA N-acyltransferases (Nat)"/>
    <property type="match status" value="1"/>
</dbReference>
<keyword evidence="9" id="KW-1185">Reference proteome</keyword>
<dbReference type="RefSeq" id="WP_271926056.1">
    <property type="nucleotide sequence ID" value="NZ_JAQNDO010000001.1"/>
</dbReference>
<feature type="domain" description="N-end aminoacyl transferase N-terminal" evidence="6">
    <location>
        <begin position="14"/>
        <end position="82"/>
    </location>
</feature>
<dbReference type="PANTHER" id="PTHR21367">
    <property type="entry name" value="ARGININE-TRNA-PROTEIN TRANSFERASE 1"/>
    <property type="match status" value="1"/>
</dbReference>
<dbReference type="Pfam" id="PF04376">
    <property type="entry name" value="ATE_N"/>
    <property type="match status" value="1"/>
</dbReference>
<evidence type="ECO:0000259" key="6">
    <source>
        <dbReference type="Pfam" id="PF04376"/>
    </source>
</evidence>
<dbReference type="PANTHER" id="PTHR21367:SF1">
    <property type="entry name" value="ARGINYL-TRNA--PROTEIN TRANSFERASE 1"/>
    <property type="match status" value="1"/>
</dbReference>
<keyword evidence="2 4" id="KW-0808">Transferase</keyword>
<gene>
    <name evidence="4" type="primary">bpt</name>
    <name evidence="8" type="ORF">POL67_39845</name>
</gene>
<feature type="domain" description="N-end rule aminoacyl transferase C-terminal" evidence="7">
    <location>
        <begin position="104"/>
        <end position="228"/>
    </location>
</feature>
<dbReference type="InterPro" id="IPR007472">
    <property type="entry name" value="N-end_Aminoacyl_Trfase_C"/>
</dbReference>
<name>A0ABT5F0F8_9BACT</name>
<feature type="compositionally biased region" description="Basic and acidic residues" evidence="5">
    <location>
        <begin position="236"/>
        <end position="245"/>
    </location>
</feature>
<dbReference type="EC" id="2.3.2.29" evidence="4"/>
<dbReference type="InterPro" id="IPR030700">
    <property type="entry name" value="N-end_Aminoacyl_Trfase"/>
</dbReference>
<evidence type="ECO:0000256" key="1">
    <source>
        <dbReference type="ARBA" id="ARBA00022490"/>
    </source>
</evidence>
<evidence type="ECO:0000256" key="4">
    <source>
        <dbReference type="HAMAP-Rule" id="MF_00689"/>
    </source>
</evidence>
<dbReference type="InterPro" id="IPR017138">
    <property type="entry name" value="Asp_Glu_LeuTrfase"/>
</dbReference>
<accession>A0ABT5F0F8</accession>
<comment type="catalytic activity">
    <reaction evidence="4">
        <text>N-terminal L-glutamyl-[protein] + L-leucyl-tRNA(Leu) = N-terminal L-leucyl-L-glutamyl-[protein] + tRNA(Leu) + H(+)</text>
        <dbReference type="Rhea" id="RHEA:50412"/>
        <dbReference type="Rhea" id="RHEA-COMP:9613"/>
        <dbReference type="Rhea" id="RHEA-COMP:9622"/>
        <dbReference type="Rhea" id="RHEA-COMP:12664"/>
        <dbReference type="Rhea" id="RHEA-COMP:12668"/>
        <dbReference type="ChEBI" id="CHEBI:15378"/>
        <dbReference type="ChEBI" id="CHEBI:64721"/>
        <dbReference type="ChEBI" id="CHEBI:78442"/>
        <dbReference type="ChEBI" id="CHEBI:78494"/>
        <dbReference type="ChEBI" id="CHEBI:133041"/>
        <dbReference type="EC" id="2.3.2.29"/>
    </reaction>
</comment>
<evidence type="ECO:0000313" key="9">
    <source>
        <dbReference type="Proteomes" id="UP001221411"/>
    </source>
</evidence>
<reference evidence="8 9" key="1">
    <citation type="submission" date="2022-11" db="EMBL/GenBank/DDBJ databases">
        <title>Minimal conservation of predation-associated metabolite biosynthetic gene clusters underscores biosynthetic potential of Myxococcota including descriptions for ten novel species: Archangium lansinium sp. nov., Myxococcus landrumus sp. nov., Nannocystis bai.</title>
        <authorList>
            <person name="Ahearne A."/>
            <person name="Stevens C."/>
            <person name="Dowd S."/>
        </authorList>
    </citation>
    <scope>NUCLEOTIDE SEQUENCE [LARGE SCALE GENOMIC DNA]</scope>
    <source>
        <strain evidence="8 9">RJM3</strain>
    </source>
</reference>
<protein>
    <recommendedName>
        <fullName evidence="4">Aspartate/glutamate leucyltransferase</fullName>
        <ecNumber evidence="4">2.3.2.29</ecNumber>
    </recommendedName>
</protein>
<comment type="caution">
    <text evidence="8">The sequence shown here is derived from an EMBL/GenBank/DDBJ whole genome shotgun (WGS) entry which is preliminary data.</text>
</comment>
<dbReference type="GO" id="GO:0004057">
    <property type="term" value="F:arginyl-tRNA--protein transferase activity"/>
    <property type="evidence" value="ECO:0007669"/>
    <property type="project" value="UniProtKB-EC"/>
</dbReference>
<dbReference type="NCBIfam" id="NF002346">
    <property type="entry name" value="PRK01305.2-3"/>
    <property type="match status" value="1"/>
</dbReference>
<evidence type="ECO:0000313" key="8">
    <source>
        <dbReference type="EMBL" id="MDC0747553.1"/>
    </source>
</evidence>
<dbReference type="HAMAP" id="MF_00689">
    <property type="entry name" value="Bpt"/>
    <property type="match status" value="1"/>
</dbReference>
<comment type="catalytic activity">
    <reaction evidence="4">
        <text>N-terminal L-aspartyl-[protein] + L-leucyl-tRNA(Leu) = N-terminal L-leucyl-L-aspartyl-[protein] + tRNA(Leu) + H(+)</text>
        <dbReference type="Rhea" id="RHEA:50420"/>
        <dbReference type="Rhea" id="RHEA-COMP:9613"/>
        <dbReference type="Rhea" id="RHEA-COMP:9622"/>
        <dbReference type="Rhea" id="RHEA-COMP:12669"/>
        <dbReference type="Rhea" id="RHEA-COMP:12674"/>
        <dbReference type="ChEBI" id="CHEBI:15378"/>
        <dbReference type="ChEBI" id="CHEBI:64720"/>
        <dbReference type="ChEBI" id="CHEBI:78442"/>
        <dbReference type="ChEBI" id="CHEBI:78494"/>
        <dbReference type="ChEBI" id="CHEBI:133042"/>
        <dbReference type="EC" id="2.3.2.29"/>
    </reaction>
</comment>
<evidence type="ECO:0000256" key="2">
    <source>
        <dbReference type="ARBA" id="ARBA00022679"/>
    </source>
</evidence>
<comment type="similarity">
    <text evidence="4">Belongs to the R-transferase family. Bpt subfamily.</text>
</comment>
<proteinExistence type="inferred from homology"/>
<comment type="subcellular location">
    <subcellularLocation>
        <location evidence="4">Cytoplasm</location>
    </subcellularLocation>
</comment>
<organism evidence="8 9">
    <name type="scientific">Polyangium mundeleinium</name>
    <dbReference type="NCBI Taxonomy" id="2995306"/>
    <lineage>
        <taxon>Bacteria</taxon>
        <taxon>Pseudomonadati</taxon>
        <taxon>Myxococcota</taxon>
        <taxon>Polyangia</taxon>
        <taxon>Polyangiales</taxon>
        <taxon>Polyangiaceae</taxon>
        <taxon>Polyangium</taxon>
    </lineage>
</organism>
<dbReference type="Pfam" id="PF04377">
    <property type="entry name" value="ATE_C"/>
    <property type="match status" value="1"/>
</dbReference>
<evidence type="ECO:0000256" key="5">
    <source>
        <dbReference type="SAM" id="MobiDB-lite"/>
    </source>
</evidence>
<keyword evidence="3 4" id="KW-0012">Acyltransferase</keyword>
<feature type="region of interest" description="Disordered" evidence="5">
    <location>
        <begin position="231"/>
        <end position="252"/>
    </location>
</feature>
<evidence type="ECO:0000259" key="7">
    <source>
        <dbReference type="Pfam" id="PF04377"/>
    </source>
</evidence>